<evidence type="ECO:0000256" key="2">
    <source>
        <dbReference type="ARBA" id="ARBA00023235"/>
    </source>
</evidence>
<comment type="caution">
    <text evidence="4">The sequence shown here is derived from an EMBL/GenBank/DDBJ whole genome shotgun (WGS) entry which is preliminary data.</text>
</comment>
<dbReference type="eggNOG" id="COG0384">
    <property type="taxonomic scope" value="Bacteria"/>
</dbReference>
<evidence type="ECO:0000313" key="5">
    <source>
        <dbReference type="Proteomes" id="UP000004030"/>
    </source>
</evidence>
<dbReference type="InterPro" id="IPR003719">
    <property type="entry name" value="Phenazine_PhzF-like"/>
</dbReference>
<evidence type="ECO:0000256" key="1">
    <source>
        <dbReference type="ARBA" id="ARBA00008270"/>
    </source>
</evidence>
<evidence type="ECO:0000313" key="4">
    <source>
        <dbReference type="EMBL" id="EHJ59581.1"/>
    </source>
</evidence>
<dbReference type="AlphaFoldDB" id="G6EGN4"/>
<proteinExistence type="inferred from homology"/>
<dbReference type="GO" id="GO:0016853">
    <property type="term" value="F:isomerase activity"/>
    <property type="evidence" value="ECO:0007669"/>
    <property type="project" value="UniProtKB-KW"/>
</dbReference>
<protein>
    <submittedName>
        <fullName evidence="4">Phenazine biosynthesis family protein</fullName>
    </submittedName>
</protein>
<accession>G6EGN4</accession>
<dbReference type="Pfam" id="PF02567">
    <property type="entry name" value="PhzC-PhzF"/>
    <property type="match status" value="1"/>
</dbReference>
<dbReference type="Proteomes" id="UP000004030">
    <property type="component" value="Unassembled WGS sequence"/>
</dbReference>
<keyword evidence="2" id="KW-0413">Isomerase</keyword>
<dbReference type="RefSeq" id="WP_007014372.1">
    <property type="nucleotide sequence ID" value="NZ_AGFM01000055.1"/>
</dbReference>
<dbReference type="PANTHER" id="PTHR13774">
    <property type="entry name" value="PHENAZINE BIOSYNTHESIS PROTEIN"/>
    <property type="match status" value="1"/>
</dbReference>
<dbReference type="NCBIfam" id="TIGR00654">
    <property type="entry name" value="PhzF_family"/>
    <property type="match status" value="1"/>
</dbReference>
<sequence length="282" mass="30424">MTMQHIAAFSIGSTGGNPAGVVIGDTLPEPDRMQALAAQVDYSESVFAAPTGDTWKVRYFAPDMEIDFCGHATIALGAALARRYGPGRFMLDLNRARIEVEGHCSDAKWGAAFRSPGTRSDPVTHDALQEALSLFRLSREDLDERLPPAVANAGGDHLVLCLRDREALRAMAYDLEAGRSLAQRMGYVTFTLVHAENARLFHVRNPFPAGGVYEDPATGAAAAAFAGYLRDRNWPHGGRITIQQGDDMGIPCRIDAEIPPAQGEGIRVAGAVRELTPPEPED</sequence>
<dbReference type="PANTHER" id="PTHR13774:SF39">
    <property type="entry name" value="BIOSYNTHESIS PROTEIN, PUTATIVE-RELATED"/>
    <property type="match status" value="1"/>
</dbReference>
<gene>
    <name evidence="4" type="ORF">NSU_3464</name>
</gene>
<comment type="similarity">
    <text evidence="1">Belongs to the PhzF family.</text>
</comment>
<organism evidence="4 5">
    <name type="scientific">Novosphingobium pentaromativorans US6-1</name>
    <dbReference type="NCBI Taxonomy" id="1088721"/>
    <lineage>
        <taxon>Bacteria</taxon>
        <taxon>Pseudomonadati</taxon>
        <taxon>Pseudomonadota</taxon>
        <taxon>Alphaproteobacteria</taxon>
        <taxon>Sphingomonadales</taxon>
        <taxon>Sphingomonadaceae</taxon>
        <taxon>Novosphingobium</taxon>
    </lineage>
</organism>
<dbReference type="Gene3D" id="3.10.310.10">
    <property type="entry name" value="Diaminopimelate Epimerase, Chain A, domain 1"/>
    <property type="match status" value="2"/>
</dbReference>
<dbReference type="EMBL" id="AGFM01000055">
    <property type="protein sequence ID" value="EHJ59581.1"/>
    <property type="molecule type" value="Genomic_DNA"/>
</dbReference>
<feature type="active site" evidence="3">
    <location>
        <position position="44"/>
    </location>
</feature>
<dbReference type="PATRIC" id="fig|1088721.3.peg.3418"/>
<keyword evidence="5" id="KW-1185">Reference proteome</keyword>
<dbReference type="KEGG" id="npn:JI59_21680"/>
<reference evidence="4 5" key="1">
    <citation type="journal article" date="2012" name="J. Bacteriol.">
        <title>Genome sequence of benzo(a)pyrene-degrading bacterium Novosphingobium pentaromativorans US6-1.</title>
        <authorList>
            <person name="Luo Y.R."/>
            <person name="Kang S.G."/>
            <person name="Kim S.J."/>
            <person name="Kim M.R."/>
            <person name="Li N."/>
            <person name="Lee J.H."/>
            <person name="Kwon K.K."/>
        </authorList>
    </citation>
    <scope>NUCLEOTIDE SEQUENCE [LARGE SCALE GENOMIC DNA]</scope>
    <source>
        <strain evidence="4 5">US6-1</strain>
    </source>
</reference>
<evidence type="ECO:0000256" key="3">
    <source>
        <dbReference type="PIRSR" id="PIRSR016184-1"/>
    </source>
</evidence>
<dbReference type="OrthoDB" id="9788221at2"/>
<name>G6EGN4_9SPHN</name>
<dbReference type="PIRSF" id="PIRSF016184">
    <property type="entry name" value="PhzC_PhzF"/>
    <property type="match status" value="1"/>
</dbReference>
<dbReference type="SUPFAM" id="SSF54506">
    <property type="entry name" value="Diaminopimelate epimerase-like"/>
    <property type="match status" value="1"/>
</dbReference>
<dbReference type="GO" id="GO:0005737">
    <property type="term" value="C:cytoplasm"/>
    <property type="evidence" value="ECO:0007669"/>
    <property type="project" value="TreeGrafter"/>
</dbReference>